<proteinExistence type="predicted"/>
<accession>A0ABU6JAN9</accession>
<organism evidence="1 2">
    <name type="scientific">Noviherbaspirillum album</name>
    <dbReference type="NCBI Taxonomy" id="3080276"/>
    <lineage>
        <taxon>Bacteria</taxon>
        <taxon>Pseudomonadati</taxon>
        <taxon>Pseudomonadota</taxon>
        <taxon>Betaproteobacteria</taxon>
        <taxon>Burkholderiales</taxon>
        <taxon>Oxalobacteraceae</taxon>
        <taxon>Noviherbaspirillum</taxon>
    </lineage>
</organism>
<evidence type="ECO:0000313" key="1">
    <source>
        <dbReference type="EMBL" id="MEC4720498.1"/>
    </source>
</evidence>
<gene>
    <name evidence="1" type="ORF">RY831_15150</name>
</gene>
<dbReference type="Proteomes" id="UP001352263">
    <property type="component" value="Unassembled WGS sequence"/>
</dbReference>
<dbReference type="RefSeq" id="WP_326507216.1">
    <property type="nucleotide sequence ID" value="NZ_JAWIIV010000011.1"/>
</dbReference>
<sequence>MFEFLPGSFTSPLLAPASVDSDRPISIPVGPMVRELRKSMADDGLNIFAPPNGDYWHLFVWNGQKYSANVYLEESSGEAMVDMFPFAFDATLIEVPLFEEIAVVRTMMIFPAGNA</sequence>
<name>A0ABU6JAN9_9BURK</name>
<protein>
    <submittedName>
        <fullName evidence="1">Uncharacterized protein</fullName>
    </submittedName>
</protein>
<evidence type="ECO:0000313" key="2">
    <source>
        <dbReference type="Proteomes" id="UP001352263"/>
    </source>
</evidence>
<reference evidence="1 2" key="1">
    <citation type="submission" date="2023-10" db="EMBL/GenBank/DDBJ databases">
        <title>Noviherbaspirillum sp. CPCC 100848 genome assembly.</title>
        <authorList>
            <person name="Li X.Y."/>
            <person name="Fang X.M."/>
        </authorList>
    </citation>
    <scope>NUCLEOTIDE SEQUENCE [LARGE SCALE GENOMIC DNA]</scope>
    <source>
        <strain evidence="1 2">CPCC 100848</strain>
    </source>
</reference>
<comment type="caution">
    <text evidence="1">The sequence shown here is derived from an EMBL/GenBank/DDBJ whole genome shotgun (WGS) entry which is preliminary data.</text>
</comment>
<dbReference type="EMBL" id="JAWIIV010000011">
    <property type="protein sequence ID" value="MEC4720498.1"/>
    <property type="molecule type" value="Genomic_DNA"/>
</dbReference>
<keyword evidence="2" id="KW-1185">Reference proteome</keyword>